<dbReference type="InterPro" id="IPR048901">
    <property type="entry name" value="NleE/OspZ"/>
</dbReference>
<keyword evidence="8" id="KW-1185">Reference proteome</keyword>
<keyword evidence="5" id="KW-0843">Virulence</keyword>
<comment type="similarity">
    <text evidence="6">Belongs to the NleE/OspZ family.</text>
</comment>
<gene>
    <name evidence="7" type="ORF">AYY18_10500</name>
</gene>
<dbReference type="EMBL" id="LZEY01000059">
    <property type="protein sequence ID" value="OBU03093.1"/>
    <property type="molecule type" value="Genomic_DNA"/>
</dbReference>
<dbReference type="OrthoDB" id="6627678at2"/>
<evidence type="ECO:0000256" key="3">
    <source>
        <dbReference type="ARBA" id="ARBA00022525"/>
    </source>
</evidence>
<dbReference type="RefSeq" id="WP_067405628.1">
    <property type="nucleotide sequence ID" value="NZ_LZEY01000059.1"/>
</dbReference>
<dbReference type="AlphaFoldDB" id="A0A1B8H213"/>
<dbReference type="GO" id="GO:0005576">
    <property type="term" value="C:extracellular region"/>
    <property type="evidence" value="ECO:0007669"/>
    <property type="project" value="UniProtKB-SubCell"/>
</dbReference>
<comment type="subcellular location">
    <subcellularLocation>
        <location evidence="1">Host nucleus</location>
    </subcellularLocation>
    <subcellularLocation>
        <location evidence="2">Secreted</location>
    </subcellularLocation>
</comment>
<keyword evidence="3" id="KW-0964">Secreted</keyword>
<proteinExistence type="inferred from homology"/>
<evidence type="ECO:0000256" key="1">
    <source>
        <dbReference type="ARBA" id="ARBA00004147"/>
    </source>
</evidence>
<dbReference type="Pfam" id="PF20798">
    <property type="entry name" value="NleE"/>
    <property type="match status" value="1"/>
</dbReference>
<reference evidence="8" key="1">
    <citation type="submission" date="2016-06" db="EMBL/GenBank/DDBJ databases">
        <authorList>
            <person name="Butler K."/>
        </authorList>
    </citation>
    <scope>NUCLEOTIDE SEQUENCE [LARGE SCALE GENOMIC DNA]</scope>
    <source>
        <strain evidence="8">GCSL-Mp20</strain>
    </source>
</reference>
<sequence>MPENNDMYPRICMIYPECNASDLNCDPKGYRQHPDIFTQKYNETRREIQAFYGTCCETGTIHPCSVNNPSDSWLSVVKGLRPLGQFSVLSLYDPVLHGLYDTPGLGIKCYLKQDDINIYIILVYRRDSDQGETGAQDFIALMNEKKVMMESGEGTHEERVYYSEYKLGRRFGELLHYDPEDIQHYEAMMKTRLDSLNAPQ</sequence>
<evidence type="ECO:0000256" key="4">
    <source>
        <dbReference type="ARBA" id="ARBA00022562"/>
    </source>
</evidence>
<comment type="caution">
    <text evidence="7">The sequence shown here is derived from an EMBL/GenBank/DDBJ whole genome shotgun (WGS) entry which is preliminary data.</text>
</comment>
<evidence type="ECO:0000313" key="8">
    <source>
        <dbReference type="Proteomes" id="UP000092377"/>
    </source>
</evidence>
<dbReference type="GO" id="GO:0042025">
    <property type="term" value="C:host cell nucleus"/>
    <property type="evidence" value="ECO:0007669"/>
    <property type="project" value="UniProtKB-SubCell"/>
</dbReference>
<keyword evidence="4" id="KW-1048">Host nucleus</keyword>
<organism evidence="7 8">
    <name type="scientific">Morganella psychrotolerans</name>
    <dbReference type="NCBI Taxonomy" id="368603"/>
    <lineage>
        <taxon>Bacteria</taxon>
        <taxon>Pseudomonadati</taxon>
        <taxon>Pseudomonadota</taxon>
        <taxon>Gammaproteobacteria</taxon>
        <taxon>Enterobacterales</taxon>
        <taxon>Morganellaceae</taxon>
        <taxon>Morganella</taxon>
    </lineage>
</organism>
<evidence type="ECO:0000256" key="6">
    <source>
        <dbReference type="ARBA" id="ARBA00038516"/>
    </source>
</evidence>
<evidence type="ECO:0000256" key="2">
    <source>
        <dbReference type="ARBA" id="ARBA00004613"/>
    </source>
</evidence>
<name>A0A1B8H213_9GAMM</name>
<accession>A0A1B8H213</accession>
<evidence type="ECO:0000313" key="7">
    <source>
        <dbReference type="EMBL" id="OBU03093.1"/>
    </source>
</evidence>
<dbReference type="NCBIfam" id="NF033830">
    <property type="entry name" value="NleE_fam_methyl"/>
    <property type="match status" value="1"/>
</dbReference>
<protein>
    <submittedName>
        <fullName evidence="7">Uncharacterized protein</fullName>
    </submittedName>
</protein>
<dbReference type="Proteomes" id="UP000092377">
    <property type="component" value="Unassembled WGS sequence"/>
</dbReference>
<evidence type="ECO:0000256" key="5">
    <source>
        <dbReference type="ARBA" id="ARBA00023026"/>
    </source>
</evidence>